<accession>A0A6J5KGD4</accession>
<dbReference type="EMBL" id="LR796141">
    <property type="protein sequence ID" value="CAB4121014.1"/>
    <property type="molecule type" value="Genomic_DNA"/>
</dbReference>
<reference evidence="1" key="1">
    <citation type="submission" date="2020-04" db="EMBL/GenBank/DDBJ databases">
        <authorList>
            <person name="Chiriac C."/>
            <person name="Salcher M."/>
            <person name="Ghai R."/>
            <person name="Kavagutti S V."/>
        </authorList>
    </citation>
    <scope>NUCLEOTIDE SEQUENCE</scope>
</reference>
<evidence type="ECO:0000313" key="1">
    <source>
        <dbReference type="EMBL" id="CAB4121014.1"/>
    </source>
</evidence>
<protein>
    <submittedName>
        <fullName evidence="1">Uncharacterized protein</fullName>
    </submittedName>
</protein>
<organism evidence="1">
    <name type="scientific">uncultured Caudovirales phage</name>
    <dbReference type="NCBI Taxonomy" id="2100421"/>
    <lineage>
        <taxon>Viruses</taxon>
        <taxon>Duplodnaviria</taxon>
        <taxon>Heunggongvirae</taxon>
        <taxon>Uroviricota</taxon>
        <taxon>Caudoviricetes</taxon>
        <taxon>Peduoviridae</taxon>
        <taxon>Maltschvirus</taxon>
        <taxon>Maltschvirus maltsch</taxon>
    </lineage>
</organism>
<proteinExistence type="predicted"/>
<gene>
    <name evidence="1" type="ORF">UFOVP7_12</name>
</gene>
<sequence>MNTSTIQEIERRAHAEGHAIYANICGQLLDALGALEKLTEKADGFATGLEKAAKDAPDFLEAGYIIVSVDDDNFAELTEAIAQAQEITQ</sequence>
<name>A0A6J5KGD4_9CAUD</name>